<proteinExistence type="predicted"/>
<sequence length="69" mass="8074">MEVWRIALPLSFPFKYPGNWDSSLEDHNTPSQLWKILLSKNTPAPPRLRGSNRPNPSQDVFLQLSWDPW</sequence>
<dbReference type="EMBL" id="MCFJ01000004">
    <property type="protein sequence ID" value="ORY67269.1"/>
    <property type="molecule type" value="Genomic_DNA"/>
</dbReference>
<protein>
    <submittedName>
        <fullName evidence="1">Uncharacterized protein</fullName>
    </submittedName>
</protein>
<name>A0A1Y2E6X9_9PEZI</name>
<dbReference type="RefSeq" id="XP_040717893.1">
    <property type="nucleotide sequence ID" value="XM_040859779.1"/>
</dbReference>
<evidence type="ECO:0000313" key="2">
    <source>
        <dbReference type="Proteomes" id="UP000193689"/>
    </source>
</evidence>
<dbReference type="Proteomes" id="UP000193689">
    <property type="component" value="Unassembled WGS sequence"/>
</dbReference>
<gene>
    <name evidence="1" type="ORF">BCR38DRAFT_426531</name>
</gene>
<accession>A0A1Y2E6X9</accession>
<comment type="caution">
    <text evidence="1">The sequence shown here is derived from an EMBL/GenBank/DDBJ whole genome shotgun (WGS) entry which is preliminary data.</text>
</comment>
<dbReference type="InParanoid" id="A0A1Y2E6X9"/>
<reference evidence="1 2" key="1">
    <citation type="submission" date="2016-07" db="EMBL/GenBank/DDBJ databases">
        <title>Pervasive Adenine N6-methylation of Active Genes in Fungi.</title>
        <authorList>
            <consortium name="DOE Joint Genome Institute"/>
            <person name="Mondo S.J."/>
            <person name="Dannebaum R.O."/>
            <person name="Kuo R.C."/>
            <person name="Labutti K."/>
            <person name="Haridas S."/>
            <person name="Kuo A."/>
            <person name="Salamov A."/>
            <person name="Ahrendt S.R."/>
            <person name="Lipzen A."/>
            <person name="Sullivan W."/>
            <person name="Andreopoulos W.B."/>
            <person name="Clum A."/>
            <person name="Lindquist E."/>
            <person name="Daum C."/>
            <person name="Ramamoorthy G.K."/>
            <person name="Gryganskyi A."/>
            <person name="Culley D."/>
            <person name="Magnuson J.K."/>
            <person name="James T.Y."/>
            <person name="O'Malley M.A."/>
            <person name="Stajich J.E."/>
            <person name="Spatafora J.W."/>
            <person name="Visel A."/>
            <person name="Grigoriev I.V."/>
        </authorList>
    </citation>
    <scope>NUCLEOTIDE SEQUENCE [LARGE SCALE GENOMIC DNA]</scope>
    <source>
        <strain evidence="1 2">CBS 129021</strain>
    </source>
</reference>
<dbReference type="AlphaFoldDB" id="A0A1Y2E6X9"/>
<dbReference type="GeneID" id="63775991"/>
<keyword evidence="2" id="KW-1185">Reference proteome</keyword>
<organism evidence="1 2">
    <name type="scientific">Pseudomassariella vexata</name>
    <dbReference type="NCBI Taxonomy" id="1141098"/>
    <lineage>
        <taxon>Eukaryota</taxon>
        <taxon>Fungi</taxon>
        <taxon>Dikarya</taxon>
        <taxon>Ascomycota</taxon>
        <taxon>Pezizomycotina</taxon>
        <taxon>Sordariomycetes</taxon>
        <taxon>Xylariomycetidae</taxon>
        <taxon>Amphisphaeriales</taxon>
        <taxon>Pseudomassariaceae</taxon>
        <taxon>Pseudomassariella</taxon>
    </lineage>
</organism>
<evidence type="ECO:0000313" key="1">
    <source>
        <dbReference type="EMBL" id="ORY67269.1"/>
    </source>
</evidence>